<protein>
    <submittedName>
        <fullName evidence="1">Putative secreted protein</fullName>
    </submittedName>
</protein>
<evidence type="ECO:0000313" key="1">
    <source>
        <dbReference type="EMBL" id="NOV50355.1"/>
    </source>
</evidence>
<dbReference type="AlphaFoldDB" id="A0A6M2DVK0"/>
<organism evidence="1">
    <name type="scientific">Xenopsylla cheopis</name>
    <name type="common">Oriental rat flea</name>
    <name type="synonym">Pulex cheopis</name>
    <dbReference type="NCBI Taxonomy" id="163159"/>
    <lineage>
        <taxon>Eukaryota</taxon>
        <taxon>Metazoa</taxon>
        <taxon>Ecdysozoa</taxon>
        <taxon>Arthropoda</taxon>
        <taxon>Hexapoda</taxon>
        <taxon>Insecta</taxon>
        <taxon>Pterygota</taxon>
        <taxon>Neoptera</taxon>
        <taxon>Endopterygota</taxon>
        <taxon>Siphonaptera</taxon>
        <taxon>Pulicidae</taxon>
        <taxon>Xenopsyllinae</taxon>
        <taxon>Xenopsylla</taxon>
    </lineage>
</organism>
<name>A0A6M2DVK0_XENCH</name>
<dbReference type="EMBL" id="GIIL01006629">
    <property type="protein sequence ID" value="NOV50355.1"/>
    <property type="molecule type" value="Transcribed_RNA"/>
</dbReference>
<reference evidence="1" key="1">
    <citation type="submission" date="2020-03" db="EMBL/GenBank/DDBJ databases">
        <title>Transcriptomic Profiling of the Digestive Tract of the Rat Flea, Xenopsylla cheopis, Following Blood Feeding and Infection with Yersinia pestis.</title>
        <authorList>
            <person name="Bland D.M."/>
            <person name="Martens C.A."/>
            <person name="Virtaneva K."/>
            <person name="Kanakabandi K."/>
            <person name="Long D."/>
            <person name="Rosenke R."/>
            <person name="Saturday G.A."/>
            <person name="Hoyt F.H."/>
            <person name="Bruno D.P."/>
            <person name="Ribeiro J.M.C."/>
            <person name="Hinnebusch J."/>
        </authorList>
    </citation>
    <scope>NUCLEOTIDE SEQUENCE</scope>
</reference>
<accession>A0A6M2DVK0</accession>
<proteinExistence type="predicted"/>
<sequence>MVVGQIQVFMEAVMETMVTLIIMVMEVTAVTVNSVQAMVWVMVECMEDTIEWDYLDLIIWKIDLYNMLKKAQDQLFNQ</sequence>